<keyword evidence="1" id="KW-1133">Transmembrane helix</keyword>
<proteinExistence type="predicted"/>
<accession>A0A0S4PTS5</accession>
<dbReference type="KEGG" id="hty:BN2458_PEG0176"/>
<feature type="transmembrane region" description="Helical" evidence="1">
    <location>
        <begin position="63"/>
        <end position="84"/>
    </location>
</feature>
<dbReference type="GeneID" id="78150524"/>
<dbReference type="STRING" id="76936.BN2458_PEG0176"/>
<reference evidence="3 4" key="1">
    <citation type="journal article" date="2014" name="Genome Announc.">
        <title>Draft genome sequences of eight enterohepatic helicobacter species isolated from both laboratory and wild rodents.</title>
        <authorList>
            <person name="Sheh A."/>
            <person name="Shen Z."/>
            <person name="Fox J.G."/>
        </authorList>
    </citation>
    <scope>NUCLEOTIDE SEQUENCE [LARGE SCALE GENOMIC DNA]</scope>
    <source>
        <strain evidence="3 4">MIT 98-6810</strain>
    </source>
</reference>
<dbReference type="AlphaFoldDB" id="A0A0S4PTS5"/>
<dbReference type="InterPro" id="IPR029058">
    <property type="entry name" value="AB_hydrolase_fold"/>
</dbReference>
<dbReference type="RefSeq" id="WP_034326656.1">
    <property type="nucleotide sequence ID" value="NZ_CAJTQN010000011.1"/>
</dbReference>
<dbReference type="Gene3D" id="3.40.50.1820">
    <property type="entry name" value="alpha/beta hydrolase"/>
    <property type="match status" value="1"/>
</dbReference>
<evidence type="ECO:0000313" key="2">
    <source>
        <dbReference type="EMBL" id="CUU39063.1"/>
    </source>
</evidence>
<organism evidence="2 5">
    <name type="scientific">Helicobacter typhlonius</name>
    <dbReference type="NCBI Taxonomy" id="76936"/>
    <lineage>
        <taxon>Bacteria</taxon>
        <taxon>Pseudomonadati</taxon>
        <taxon>Campylobacterota</taxon>
        <taxon>Epsilonproteobacteria</taxon>
        <taxon>Campylobacterales</taxon>
        <taxon>Helicobacteraceae</taxon>
        <taxon>Helicobacter</taxon>
    </lineage>
</organism>
<keyword evidence="1" id="KW-0472">Membrane</keyword>
<dbReference type="Proteomes" id="UP000064525">
    <property type="component" value="Chromosome I"/>
</dbReference>
<name>A0A0S4PTS5_9HELI</name>
<dbReference type="EMBL" id="JRPF02000009">
    <property type="protein sequence ID" value="TLD78137.1"/>
    <property type="molecule type" value="Genomic_DNA"/>
</dbReference>
<dbReference type="InterPro" id="IPR007398">
    <property type="entry name" value="BioG"/>
</dbReference>
<dbReference type="ESTHER" id="9heli-a0a0s4pts5">
    <property type="family name" value="BioG_Pimeloyl-ACP-methyl-esterase"/>
</dbReference>
<keyword evidence="1" id="KW-0812">Transmembrane</keyword>
<evidence type="ECO:0000256" key="1">
    <source>
        <dbReference type="SAM" id="Phobius"/>
    </source>
</evidence>
<evidence type="ECO:0000313" key="5">
    <source>
        <dbReference type="Proteomes" id="UP000064525"/>
    </source>
</evidence>
<dbReference type="Proteomes" id="UP000029925">
    <property type="component" value="Unassembled WGS sequence"/>
</dbReference>
<dbReference type="Pfam" id="PF04301">
    <property type="entry name" value="BioG"/>
    <property type="match status" value="1"/>
</dbReference>
<dbReference type="PATRIC" id="fig|76936.10.peg.171"/>
<protein>
    <submittedName>
        <fullName evidence="2">Biotin synthesis protein BioG</fullName>
    </submittedName>
    <submittedName>
        <fullName evidence="3">DUF452 family protein</fullName>
    </submittedName>
</protein>
<dbReference type="EMBL" id="LN907858">
    <property type="protein sequence ID" value="CUU39063.1"/>
    <property type="molecule type" value="Genomic_DNA"/>
</dbReference>
<gene>
    <name evidence="2" type="ORF">BN2458_PEG0176</name>
    <name evidence="3" type="ORF">LS75_007445</name>
</gene>
<reference evidence="5" key="3">
    <citation type="submission" date="2015-11" db="EMBL/GenBank/DDBJ databases">
        <authorList>
            <person name="Anvar S.Y."/>
        </authorList>
    </citation>
    <scope>NUCLEOTIDE SEQUENCE [LARGE SCALE GENOMIC DNA]</scope>
</reference>
<evidence type="ECO:0000313" key="4">
    <source>
        <dbReference type="Proteomes" id="UP000029925"/>
    </source>
</evidence>
<sequence length="239" mass="27368">MKYMFLHTHAQSPKCIVFFGGFGSRAEHFRHLEAQCSVILVYDYKDFMLHHTFLQDMKRFSEVILIAFSMGVSIAPLFVSHLPFVKKIAINGTNVGIDRVFGIHPSIFKKTITHFENKLFCKALLGEKDNTLILAPKEELQAELQSIFDFLLSQNQAKNIESAKDEQVSKNSLDSQKIQERQIHFHYDTALLSQSDAIFPFNAAKSFFASLSPLTHITITHSPHFVFFDFSSWEELCSI</sequence>
<dbReference type="SUPFAM" id="SSF53474">
    <property type="entry name" value="alpha/beta-Hydrolases"/>
    <property type="match status" value="1"/>
</dbReference>
<dbReference type="OrthoDB" id="37047at2"/>
<reference evidence="2" key="2">
    <citation type="submission" date="2015-11" db="EMBL/GenBank/DDBJ databases">
        <authorList>
            <person name="Zhang Y."/>
            <person name="Guo Z."/>
        </authorList>
    </citation>
    <scope>NUCLEOTIDE SEQUENCE</scope>
    <source>
        <strain evidence="2">1</strain>
    </source>
</reference>
<evidence type="ECO:0000313" key="3">
    <source>
        <dbReference type="EMBL" id="TLD78137.1"/>
    </source>
</evidence>
<keyword evidence="4" id="KW-1185">Reference proteome</keyword>